<dbReference type="GO" id="GO:0009055">
    <property type="term" value="F:electron transfer activity"/>
    <property type="evidence" value="ECO:0007669"/>
    <property type="project" value="TreeGrafter"/>
</dbReference>
<feature type="transmembrane region" description="Helical" evidence="21">
    <location>
        <begin position="28"/>
        <end position="48"/>
    </location>
</feature>
<dbReference type="InterPro" id="IPR036197">
    <property type="entry name" value="NarG-like_sf"/>
</dbReference>
<evidence type="ECO:0000256" key="7">
    <source>
        <dbReference type="ARBA" id="ARBA00022692"/>
    </source>
</evidence>
<dbReference type="InterPro" id="IPR051936">
    <property type="entry name" value="Heme-iron_electron_transfer"/>
</dbReference>
<keyword evidence="14 21" id="KW-0472">Membrane</keyword>
<evidence type="ECO:0000256" key="16">
    <source>
        <dbReference type="ARBA" id="ARBA00061095"/>
    </source>
</evidence>
<keyword evidence="7 21" id="KW-0812">Transmembrane</keyword>
<evidence type="ECO:0000256" key="10">
    <source>
        <dbReference type="ARBA" id="ARBA00022989"/>
    </source>
</evidence>
<dbReference type="EMBL" id="BSRZ01000013">
    <property type="protein sequence ID" value="GLW66250.1"/>
    <property type="molecule type" value="Genomic_DNA"/>
</dbReference>
<dbReference type="Proteomes" id="UP001165124">
    <property type="component" value="Unassembled WGS sequence"/>
</dbReference>
<accession>A0A9W6PXJ8</accession>
<evidence type="ECO:0000256" key="15">
    <source>
        <dbReference type="ARBA" id="ARBA00056200"/>
    </source>
</evidence>
<feature type="transmembrane region" description="Helical" evidence="21">
    <location>
        <begin position="69"/>
        <end position="89"/>
    </location>
</feature>
<dbReference type="PANTHER" id="PTHR30598">
    <property type="entry name" value="NITRATE REDUCTASE PRIVATE CHAPERONE, REDOX ENZYME MATURATION PROTEIN REMP FAMILY"/>
    <property type="match status" value="1"/>
</dbReference>
<keyword evidence="10 21" id="KW-1133">Transmembrane helix</keyword>
<dbReference type="InterPro" id="IPR023234">
    <property type="entry name" value="NarG-like_domain"/>
</dbReference>
<feature type="transmembrane region" description="Helical" evidence="21">
    <location>
        <begin position="153"/>
        <end position="173"/>
    </location>
</feature>
<dbReference type="AlphaFoldDB" id="A0A9W6PXJ8"/>
<dbReference type="GO" id="GO:0019645">
    <property type="term" value="P:anaerobic electron transport chain"/>
    <property type="evidence" value="ECO:0007669"/>
    <property type="project" value="TreeGrafter"/>
</dbReference>
<dbReference type="GO" id="GO:0008940">
    <property type="term" value="F:nitrate reductase activity"/>
    <property type="evidence" value="ECO:0007669"/>
    <property type="project" value="InterPro"/>
</dbReference>
<evidence type="ECO:0000256" key="19">
    <source>
        <dbReference type="ARBA" id="ARBA00071287"/>
    </source>
</evidence>
<feature type="domain" description="NarG-like" evidence="22">
    <location>
        <begin position="28"/>
        <end position="247"/>
    </location>
</feature>
<keyword evidence="12 20" id="KW-0408">Iron</keyword>
<feature type="binding site" description="axial binding residue" evidence="20">
    <location>
        <position position="210"/>
    </location>
    <ligand>
        <name>heme b</name>
        <dbReference type="ChEBI" id="CHEBI:60344"/>
        <label>1</label>
    </ligand>
    <ligandPart>
        <name>Fe</name>
        <dbReference type="ChEBI" id="CHEBI:18248"/>
    </ligandPart>
</feature>
<dbReference type="SUPFAM" id="SSF103501">
    <property type="entry name" value="Respiratory nitrate reductase 1 gamma chain"/>
    <property type="match status" value="1"/>
</dbReference>
<evidence type="ECO:0000256" key="11">
    <source>
        <dbReference type="ARBA" id="ARBA00023002"/>
    </source>
</evidence>
<dbReference type="GO" id="GO:0046872">
    <property type="term" value="F:metal ion binding"/>
    <property type="evidence" value="ECO:0007669"/>
    <property type="project" value="UniProtKB-KW"/>
</dbReference>
<keyword evidence="9" id="KW-0249">Electron transport</keyword>
<reference evidence="23" key="1">
    <citation type="submission" date="2023-02" db="EMBL/GenBank/DDBJ databases">
        <title>Actinomadura rubrobrunea NBRC 14622.</title>
        <authorList>
            <person name="Ichikawa N."/>
            <person name="Sato H."/>
            <person name="Tonouchi N."/>
        </authorList>
    </citation>
    <scope>NUCLEOTIDE SEQUENCE</scope>
    <source>
        <strain evidence="23">NBRC 14622</strain>
    </source>
</reference>
<dbReference type="GO" id="GO:0020037">
    <property type="term" value="F:heme binding"/>
    <property type="evidence" value="ECO:0007669"/>
    <property type="project" value="TreeGrafter"/>
</dbReference>
<dbReference type="FunFam" id="1.20.950.20:FF:000001">
    <property type="entry name" value="Respiratory nitrate reductase subunit gamma"/>
    <property type="match status" value="1"/>
</dbReference>
<feature type="transmembrane region" description="Helical" evidence="21">
    <location>
        <begin position="205"/>
        <end position="223"/>
    </location>
</feature>
<comment type="similarity">
    <text evidence="16">In the central section; belongs to the NarJ/NarW family.</text>
</comment>
<evidence type="ECO:0000256" key="1">
    <source>
        <dbReference type="ARBA" id="ARBA00001942"/>
    </source>
</evidence>
<comment type="caution">
    <text evidence="23">The sequence shown here is derived from an EMBL/GenBank/DDBJ whole genome shotgun (WGS) entry which is preliminary data.</text>
</comment>
<keyword evidence="13" id="KW-0534">Nitrate assimilation</keyword>
<evidence type="ECO:0000256" key="17">
    <source>
        <dbReference type="ARBA" id="ARBA00061196"/>
    </source>
</evidence>
<keyword evidence="5" id="KW-1003">Cell membrane</keyword>
<dbReference type="GO" id="GO:0042128">
    <property type="term" value="P:nitrate assimilation"/>
    <property type="evidence" value="ECO:0007669"/>
    <property type="project" value="UniProtKB-KW"/>
</dbReference>
<evidence type="ECO:0000256" key="9">
    <source>
        <dbReference type="ARBA" id="ARBA00022982"/>
    </source>
</evidence>
<evidence type="ECO:0000256" key="8">
    <source>
        <dbReference type="ARBA" id="ARBA00022723"/>
    </source>
</evidence>
<keyword evidence="8" id="KW-0479">Metal-binding</keyword>
<evidence type="ECO:0000313" key="24">
    <source>
        <dbReference type="Proteomes" id="UP001165124"/>
    </source>
</evidence>
<keyword evidence="4" id="KW-0813">Transport</keyword>
<evidence type="ECO:0000256" key="18">
    <source>
        <dbReference type="ARBA" id="ARBA00061480"/>
    </source>
</evidence>
<dbReference type="NCBIfam" id="TIGR00351">
    <property type="entry name" value="narI"/>
    <property type="match status" value="1"/>
</dbReference>
<proteinExistence type="inferred from homology"/>
<evidence type="ECO:0000256" key="5">
    <source>
        <dbReference type="ARBA" id="ARBA00022475"/>
    </source>
</evidence>
<comment type="cofactor">
    <cofactor evidence="1">
        <name>Mo-bis(molybdopterin guanine dinucleotide)</name>
        <dbReference type="ChEBI" id="CHEBI:60539"/>
    </cofactor>
</comment>
<dbReference type="InterPro" id="IPR003816">
    <property type="entry name" value="Nitrate_red_gam"/>
</dbReference>
<comment type="cofactor">
    <cofactor evidence="2">
        <name>heme b</name>
        <dbReference type="ChEBI" id="CHEBI:60344"/>
    </cofactor>
</comment>
<feature type="binding site" description="axial binding residue" evidence="20">
    <location>
        <position position="88"/>
    </location>
    <ligand>
        <name>heme b</name>
        <dbReference type="ChEBI" id="CHEBI:60344"/>
        <label>1</label>
    </ligand>
    <ligandPart>
        <name>Fe</name>
        <dbReference type="ChEBI" id="CHEBI:18248"/>
    </ligandPart>
</feature>
<evidence type="ECO:0000256" key="13">
    <source>
        <dbReference type="ARBA" id="ARBA00023063"/>
    </source>
</evidence>
<evidence type="ECO:0000256" key="3">
    <source>
        <dbReference type="ARBA" id="ARBA00004651"/>
    </source>
</evidence>
<dbReference type="Gene3D" id="1.20.950.20">
    <property type="entry name" value="Transmembrane di-heme cytochromes, Chain C"/>
    <property type="match status" value="1"/>
</dbReference>
<organism evidence="23 24">
    <name type="scientific">Actinomadura rubrobrunea</name>
    <dbReference type="NCBI Taxonomy" id="115335"/>
    <lineage>
        <taxon>Bacteria</taxon>
        <taxon>Bacillati</taxon>
        <taxon>Actinomycetota</taxon>
        <taxon>Actinomycetes</taxon>
        <taxon>Streptosporangiales</taxon>
        <taxon>Thermomonosporaceae</taxon>
        <taxon>Actinomadura</taxon>
    </lineage>
</organism>
<comment type="function">
    <text evidence="15">Does not seem to have nitrate reductase activity.</text>
</comment>
<dbReference type="GO" id="GO:0009325">
    <property type="term" value="C:nitrate reductase complex"/>
    <property type="evidence" value="ECO:0007669"/>
    <property type="project" value="InterPro"/>
</dbReference>
<evidence type="ECO:0000256" key="6">
    <source>
        <dbReference type="ARBA" id="ARBA00022617"/>
    </source>
</evidence>
<comment type="similarity">
    <text evidence="18">In the N-terminal section; belongs to the nitrate reductase alpha subunit family.</text>
</comment>
<evidence type="ECO:0000259" key="22">
    <source>
        <dbReference type="Pfam" id="PF02665"/>
    </source>
</evidence>
<protein>
    <recommendedName>
        <fullName evidence="19">Nitrate reductase-like protein NarX</fullName>
    </recommendedName>
</protein>
<name>A0A9W6PXJ8_9ACTN</name>
<evidence type="ECO:0000256" key="14">
    <source>
        <dbReference type="ARBA" id="ARBA00023136"/>
    </source>
</evidence>
<evidence type="ECO:0000256" key="21">
    <source>
        <dbReference type="SAM" id="Phobius"/>
    </source>
</evidence>
<dbReference type="GO" id="GO:0005886">
    <property type="term" value="C:plasma membrane"/>
    <property type="evidence" value="ECO:0007669"/>
    <property type="project" value="UniProtKB-SubCell"/>
</dbReference>
<keyword evidence="11" id="KW-0560">Oxidoreductase</keyword>
<feature type="binding site" description="axial binding residue" evidence="20">
    <location>
        <position position="228"/>
    </location>
    <ligand>
        <name>heme b</name>
        <dbReference type="ChEBI" id="CHEBI:60344"/>
        <label>1</label>
    </ligand>
    <ligandPart>
        <name>Fe</name>
        <dbReference type="ChEBI" id="CHEBI:18248"/>
    </ligandPart>
</feature>
<evidence type="ECO:0000256" key="4">
    <source>
        <dbReference type="ARBA" id="ARBA00022448"/>
    </source>
</evidence>
<comment type="similarity">
    <text evidence="17">In the C-terminal section; belongs to the nitrate reductase gamma subunit family.</text>
</comment>
<feature type="transmembrane region" description="Helical" evidence="21">
    <location>
        <begin position="109"/>
        <end position="133"/>
    </location>
</feature>
<comment type="subcellular location">
    <subcellularLocation>
        <location evidence="3">Cell membrane</location>
        <topology evidence="3">Multi-pass membrane protein</topology>
    </subcellularLocation>
</comment>
<evidence type="ECO:0000313" key="23">
    <source>
        <dbReference type="EMBL" id="GLW66250.1"/>
    </source>
</evidence>
<dbReference type="RefSeq" id="WP_083951491.1">
    <property type="nucleotide sequence ID" value="NZ_BSRZ01000013.1"/>
</dbReference>
<sequence>MISVLAARVQGAAATAPHGGGQADVLDVLLWVALPYVAIAVFVIGHYWRYRYDKFGWTTRSSQLYEKRLLRIGSPLFHFGILIVLLGHVGGLVIPDTWTEAAGISEHAYHVAAVTLGTAAGFCTLTGLAILIYRRRTVGPVFSATTRNDKLMYAVLTLVIVLGLAATVAANLAGGGYDYRETVSPWFRSVFMLRPDPDLMADVPILFQLHALSAMLLFCIWPFTRLVHMLTAPVGYLTRPYIVYHSRDERLGARAPRRGWERLP</sequence>
<dbReference type="Pfam" id="PF02665">
    <property type="entry name" value="Nitrate_red_gam"/>
    <property type="match status" value="1"/>
</dbReference>
<dbReference type="PANTHER" id="PTHR30598:SF3">
    <property type="entry name" value="RESPIRATORY NITRATE REDUCTASE 1 GAMMA CHAIN"/>
    <property type="match status" value="1"/>
</dbReference>
<keyword evidence="24" id="KW-1185">Reference proteome</keyword>
<evidence type="ECO:0000256" key="20">
    <source>
        <dbReference type="PIRSR" id="PIRSR603816-1"/>
    </source>
</evidence>
<gene>
    <name evidence="23" type="primary">narI</name>
    <name evidence="23" type="ORF">Arub01_44940</name>
</gene>
<evidence type="ECO:0000256" key="2">
    <source>
        <dbReference type="ARBA" id="ARBA00001970"/>
    </source>
</evidence>
<evidence type="ECO:0000256" key="12">
    <source>
        <dbReference type="ARBA" id="ARBA00023004"/>
    </source>
</evidence>
<feature type="binding site" description="axial binding residue" evidence="20">
    <location>
        <position position="78"/>
    </location>
    <ligand>
        <name>heme b</name>
        <dbReference type="ChEBI" id="CHEBI:60344"/>
        <label>1</label>
    </ligand>
    <ligandPart>
        <name>Fe</name>
        <dbReference type="ChEBI" id="CHEBI:18248"/>
    </ligandPart>
</feature>
<keyword evidence="6 20" id="KW-0349">Heme</keyword>